<keyword evidence="1" id="KW-0812">Transmembrane</keyword>
<gene>
    <name evidence="2" type="ORF">FDQ92_10660</name>
</gene>
<dbReference type="AlphaFoldDB" id="A0A4P8L3Q1"/>
<keyword evidence="1" id="KW-1133">Transmembrane helix</keyword>
<keyword evidence="1" id="KW-0472">Membrane</keyword>
<feature type="transmembrane region" description="Helical" evidence="1">
    <location>
        <begin position="121"/>
        <end position="139"/>
    </location>
</feature>
<keyword evidence="3" id="KW-1185">Reference proteome</keyword>
<reference evidence="2 3" key="1">
    <citation type="submission" date="2019-05" db="EMBL/GenBank/DDBJ databases">
        <title>The Complete Genome Sequence of the n-alkane-degrading Desulfoglaeba alkanexedens ALDC reveals multiple alkylsuccinate synthase gene clusters.</title>
        <authorList>
            <person name="Callaghan A.V."/>
            <person name="Davidova I.A."/>
            <person name="Duncan K.E."/>
            <person name="Morris B."/>
            <person name="McInerney M.J."/>
        </authorList>
    </citation>
    <scope>NUCLEOTIDE SEQUENCE [LARGE SCALE GENOMIC DNA]</scope>
    <source>
        <strain evidence="2 3">ALDC</strain>
    </source>
</reference>
<proteinExistence type="predicted"/>
<organism evidence="2 3">
    <name type="scientific">Desulfoglaeba alkanexedens ALDC</name>
    <dbReference type="NCBI Taxonomy" id="980445"/>
    <lineage>
        <taxon>Bacteria</taxon>
        <taxon>Pseudomonadati</taxon>
        <taxon>Thermodesulfobacteriota</taxon>
        <taxon>Syntrophobacteria</taxon>
        <taxon>Syntrophobacterales</taxon>
        <taxon>Syntrophobacteraceae</taxon>
        <taxon>Desulfoglaeba</taxon>
    </lineage>
</organism>
<reference evidence="2 3" key="2">
    <citation type="submission" date="2019-05" db="EMBL/GenBank/DDBJ databases">
        <authorList>
            <person name="Suflita J.M."/>
            <person name="Marks C.R."/>
        </authorList>
    </citation>
    <scope>NUCLEOTIDE SEQUENCE [LARGE SCALE GENOMIC DNA]</scope>
    <source>
        <strain evidence="2 3">ALDC</strain>
    </source>
</reference>
<feature type="transmembrane region" description="Helical" evidence="1">
    <location>
        <begin position="20"/>
        <end position="39"/>
    </location>
</feature>
<dbReference type="Proteomes" id="UP000298602">
    <property type="component" value="Chromosome"/>
</dbReference>
<protein>
    <recommendedName>
        <fullName evidence="4">ResB-like domain-containing protein</fullName>
    </recommendedName>
</protein>
<name>A0A4P8L3Q1_9BACT</name>
<feature type="transmembrane region" description="Helical" evidence="1">
    <location>
        <begin position="242"/>
        <end position="264"/>
    </location>
</feature>
<dbReference type="RefSeq" id="WP_137424870.1">
    <property type="nucleotide sequence ID" value="NZ_CP040098.1"/>
</dbReference>
<accession>A0A4P8L3Q1</accession>
<dbReference type="KEGG" id="dax:FDQ92_10660"/>
<evidence type="ECO:0008006" key="4">
    <source>
        <dbReference type="Google" id="ProtNLM"/>
    </source>
</evidence>
<dbReference type="EMBL" id="CP040098">
    <property type="protein sequence ID" value="QCQ22586.1"/>
    <property type="molecule type" value="Genomic_DNA"/>
</dbReference>
<evidence type="ECO:0000256" key="1">
    <source>
        <dbReference type="SAM" id="Phobius"/>
    </source>
</evidence>
<evidence type="ECO:0000313" key="2">
    <source>
        <dbReference type="EMBL" id="QCQ22586.1"/>
    </source>
</evidence>
<sequence>MKTNASLFRRWLDPLASARFFFWLAMLIAVHFYLAAILFKTGFDGAGFMKLNNRLLLDWLLQDAGAHPMVATWLVFTYILFFILAVNICCRVWVEFDSLRIAARASACEASGPNRFLLRKIFVFCIHFSFILMISFYGLSSATGFKFIGPALKKGTVLEHPSLPYAIECLEIDKAGKQMEKPRIVVKPAGGPVGSEFKIPGWHDGVYYDVCTAMASPANKTAPGEKPARGLQLQLLAHRFNVVLFVVVLGLWFAGFFGFMLIRFRDIDWFGRRKRKDTRGIANSRCVPQ</sequence>
<feature type="transmembrane region" description="Helical" evidence="1">
    <location>
        <begin position="70"/>
        <end position="94"/>
    </location>
</feature>
<evidence type="ECO:0000313" key="3">
    <source>
        <dbReference type="Proteomes" id="UP000298602"/>
    </source>
</evidence>